<name>A0A8J3WR63_9ACTN</name>
<dbReference type="RefSeq" id="WP_204069727.1">
    <property type="nucleotide sequence ID" value="NZ_BOOJ01000097.1"/>
</dbReference>
<evidence type="ECO:0000313" key="1">
    <source>
        <dbReference type="EMBL" id="GIH97742.1"/>
    </source>
</evidence>
<protein>
    <submittedName>
        <fullName evidence="1">Uncharacterized protein</fullName>
    </submittedName>
</protein>
<comment type="caution">
    <text evidence="1">The sequence shown here is derived from an EMBL/GenBank/DDBJ whole genome shotgun (WGS) entry which is preliminary data.</text>
</comment>
<accession>A0A8J3WR63</accession>
<proteinExistence type="predicted"/>
<sequence length="201" mass="23159">MSSFAEQARRVYDDQLAPYARLLALRECALHFPLYGFRATWHHLIISARIPYRLEGYLESLVRAVTELKEARDLGLAHLAARTDQRRRDKAAGRRTPRIAHQWDQHGWKSVAYCPEPAIHPQERLAVIVERMISSYVPDKIEFPECLACGTTRALTETCPTCGVNPPGFYGHCVPDRLLRLQPTWQEIWSRSFVIDHIPSR</sequence>
<dbReference type="EMBL" id="BOOJ01000097">
    <property type="protein sequence ID" value="GIH97742.1"/>
    <property type="molecule type" value="Genomic_DNA"/>
</dbReference>
<dbReference type="Proteomes" id="UP000619788">
    <property type="component" value="Unassembled WGS sequence"/>
</dbReference>
<organism evidence="1 2">
    <name type="scientific">Planobispora siamensis</name>
    <dbReference type="NCBI Taxonomy" id="936338"/>
    <lineage>
        <taxon>Bacteria</taxon>
        <taxon>Bacillati</taxon>
        <taxon>Actinomycetota</taxon>
        <taxon>Actinomycetes</taxon>
        <taxon>Streptosporangiales</taxon>
        <taxon>Streptosporangiaceae</taxon>
        <taxon>Planobispora</taxon>
    </lineage>
</organism>
<reference evidence="1 2" key="1">
    <citation type="submission" date="2021-01" db="EMBL/GenBank/DDBJ databases">
        <title>Whole genome shotgun sequence of Planobispora siamensis NBRC 107568.</title>
        <authorList>
            <person name="Komaki H."/>
            <person name="Tamura T."/>
        </authorList>
    </citation>
    <scope>NUCLEOTIDE SEQUENCE [LARGE SCALE GENOMIC DNA]</scope>
    <source>
        <strain evidence="1 2">NBRC 107568</strain>
    </source>
</reference>
<keyword evidence="2" id="KW-1185">Reference proteome</keyword>
<gene>
    <name evidence="1" type="ORF">Psi01_83720</name>
</gene>
<dbReference type="AlphaFoldDB" id="A0A8J3WR63"/>
<evidence type="ECO:0000313" key="2">
    <source>
        <dbReference type="Proteomes" id="UP000619788"/>
    </source>
</evidence>